<comment type="caution">
    <text evidence="1">The sequence shown here is derived from an EMBL/GenBank/DDBJ whole genome shotgun (WGS) entry which is preliminary data.</text>
</comment>
<proteinExistence type="predicted"/>
<keyword evidence="2" id="KW-1185">Reference proteome</keyword>
<organism evidence="1 2">
    <name type="scientific">Aromia moschata</name>
    <dbReference type="NCBI Taxonomy" id="1265417"/>
    <lineage>
        <taxon>Eukaryota</taxon>
        <taxon>Metazoa</taxon>
        <taxon>Ecdysozoa</taxon>
        <taxon>Arthropoda</taxon>
        <taxon>Hexapoda</taxon>
        <taxon>Insecta</taxon>
        <taxon>Pterygota</taxon>
        <taxon>Neoptera</taxon>
        <taxon>Endopterygota</taxon>
        <taxon>Coleoptera</taxon>
        <taxon>Polyphaga</taxon>
        <taxon>Cucujiformia</taxon>
        <taxon>Chrysomeloidea</taxon>
        <taxon>Cerambycidae</taxon>
        <taxon>Cerambycinae</taxon>
        <taxon>Callichromatini</taxon>
        <taxon>Aromia</taxon>
    </lineage>
</organism>
<gene>
    <name evidence="1" type="ORF">NQ318_003343</name>
</gene>
<protein>
    <submittedName>
        <fullName evidence="1">Uncharacterized protein</fullName>
    </submittedName>
</protein>
<sequence>KQYDIPRNEEQCRQKLREEFAKYDNIKDIRILDMLVIKVEMKKLKKTEDETAVKTEKELFLLKSNFIQNQLST</sequence>
<evidence type="ECO:0000313" key="1">
    <source>
        <dbReference type="EMBL" id="KAJ8934758.1"/>
    </source>
</evidence>
<name>A0AAV8X7H3_9CUCU</name>
<feature type="non-terminal residue" evidence="1">
    <location>
        <position position="1"/>
    </location>
</feature>
<dbReference type="Proteomes" id="UP001162162">
    <property type="component" value="Unassembled WGS sequence"/>
</dbReference>
<dbReference type="AlphaFoldDB" id="A0AAV8X7H3"/>
<dbReference type="EMBL" id="JAPWTK010000990">
    <property type="protein sequence ID" value="KAJ8934758.1"/>
    <property type="molecule type" value="Genomic_DNA"/>
</dbReference>
<reference evidence="1" key="1">
    <citation type="journal article" date="2023" name="Insect Mol. Biol.">
        <title>Genome sequencing provides insights into the evolution of gene families encoding plant cell wall-degrading enzymes in longhorned beetles.</title>
        <authorList>
            <person name="Shin N.R."/>
            <person name="Okamura Y."/>
            <person name="Kirsch R."/>
            <person name="Pauchet Y."/>
        </authorList>
    </citation>
    <scope>NUCLEOTIDE SEQUENCE</scope>
    <source>
        <strain evidence="1">AMC_N1</strain>
    </source>
</reference>
<evidence type="ECO:0000313" key="2">
    <source>
        <dbReference type="Proteomes" id="UP001162162"/>
    </source>
</evidence>
<accession>A0AAV8X7H3</accession>